<dbReference type="AlphaFoldDB" id="A0A7W9M280"/>
<evidence type="ECO:0000313" key="1">
    <source>
        <dbReference type="EMBL" id="MBB5804671.1"/>
    </source>
</evidence>
<dbReference type="Proteomes" id="UP000552097">
    <property type="component" value="Unassembled WGS sequence"/>
</dbReference>
<name>A0A7W9M280_9PSEU</name>
<proteinExistence type="predicted"/>
<keyword evidence="2" id="KW-1185">Reference proteome</keyword>
<keyword evidence="1" id="KW-0804">Transcription</keyword>
<dbReference type="GO" id="GO:0000428">
    <property type="term" value="C:DNA-directed RNA polymerase complex"/>
    <property type="evidence" value="ECO:0007669"/>
    <property type="project" value="UniProtKB-KW"/>
</dbReference>
<sequence>MADQFTFDFMRASADVDKIARKIIITSGFDPSRYLEDIAQDVRLYMYERIDRLKELVVSKSYQNAVIKHATLNALLPLKREREMQVESTYPRWWIKDNLDDLLDGLSTPTYAYVEDKLTDAKVKQIVINGHDEQDLAIQVDFNRAFTSLTDKQQEALSKDRETASDRSAFSKALDRLHLAMNKPGKIKEEQ</sequence>
<protein>
    <submittedName>
        <fullName evidence="1">DNA-directed RNA polymerase specialized sigma24 family protein</fullName>
    </submittedName>
</protein>
<comment type="caution">
    <text evidence="1">The sequence shown here is derived from an EMBL/GenBank/DDBJ whole genome shotgun (WGS) entry which is preliminary data.</text>
</comment>
<accession>A0A7W9M280</accession>
<organism evidence="1 2">
    <name type="scientific">Saccharothrix ecbatanensis</name>
    <dbReference type="NCBI Taxonomy" id="1105145"/>
    <lineage>
        <taxon>Bacteria</taxon>
        <taxon>Bacillati</taxon>
        <taxon>Actinomycetota</taxon>
        <taxon>Actinomycetes</taxon>
        <taxon>Pseudonocardiales</taxon>
        <taxon>Pseudonocardiaceae</taxon>
        <taxon>Saccharothrix</taxon>
    </lineage>
</organism>
<evidence type="ECO:0000313" key="2">
    <source>
        <dbReference type="Proteomes" id="UP000552097"/>
    </source>
</evidence>
<dbReference type="EMBL" id="JACHMO010000001">
    <property type="protein sequence ID" value="MBB5804671.1"/>
    <property type="molecule type" value="Genomic_DNA"/>
</dbReference>
<keyword evidence="1" id="KW-0240">DNA-directed RNA polymerase</keyword>
<reference evidence="1 2" key="1">
    <citation type="submission" date="2020-08" db="EMBL/GenBank/DDBJ databases">
        <title>Sequencing the genomes of 1000 actinobacteria strains.</title>
        <authorList>
            <person name="Klenk H.-P."/>
        </authorList>
    </citation>
    <scope>NUCLEOTIDE SEQUENCE [LARGE SCALE GENOMIC DNA]</scope>
    <source>
        <strain evidence="1 2">DSM 45486</strain>
    </source>
</reference>
<gene>
    <name evidence="1" type="ORF">F4560_004439</name>
</gene>
<dbReference type="RefSeq" id="WP_184922678.1">
    <property type="nucleotide sequence ID" value="NZ_JACHMO010000001.1"/>
</dbReference>